<dbReference type="Proteomes" id="UP000240542">
    <property type="component" value="Unassembled WGS sequence"/>
</dbReference>
<feature type="region of interest" description="Disordered" evidence="1">
    <location>
        <begin position="95"/>
        <end position="127"/>
    </location>
</feature>
<gene>
    <name evidence="2" type="ORF">CLV63_10382</name>
</gene>
<evidence type="ECO:0000313" key="2">
    <source>
        <dbReference type="EMBL" id="PSK99359.1"/>
    </source>
</evidence>
<dbReference type="RefSeq" id="WP_106581786.1">
    <property type="nucleotide sequence ID" value="NZ_PYGA01000003.1"/>
</dbReference>
<organism evidence="2 3">
    <name type="scientific">Murinocardiopsis flavida</name>
    <dbReference type="NCBI Taxonomy" id="645275"/>
    <lineage>
        <taxon>Bacteria</taxon>
        <taxon>Bacillati</taxon>
        <taxon>Actinomycetota</taxon>
        <taxon>Actinomycetes</taxon>
        <taxon>Streptosporangiales</taxon>
        <taxon>Nocardiopsidaceae</taxon>
        <taxon>Murinocardiopsis</taxon>
    </lineage>
</organism>
<reference evidence="2 3" key="1">
    <citation type="submission" date="2018-03" db="EMBL/GenBank/DDBJ databases">
        <title>Genomic Encyclopedia of Archaeal and Bacterial Type Strains, Phase II (KMG-II): from individual species to whole genera.</title>
        <authorList>
            <person name="Goeker M."/>
        </authorList>
    </citation>
    <scope>NUCLEOTIDE SEQUENCE [LARGE SCALE GENOMIC DNA]</scope>
    <source>
        <strain evidence="2 3">DSM 45312</strain>
    </source>
</reference>
<sequence>MSTATHEVRRDSDGELVGYLRDTDGTGRMWQPLTVFDYPLGGAAEYVEAMTAVEDAGLDYLHGPWWFREDTGGAWYRCAIVEAARSRIKVQVTDPDYPHDSLYRTLDAPDPAVLRKTPPEGAGPATG</sequence>
<dbReference type="AlphaFoldDB" id="A0A2P8DQ55"/>
<dbReference type="OrthoDB" id="68692at2"/>
<accession>A0A2P8DQ55</accession>
<evidence type="ECO:0000256" key="1">
    <source>
        <dbReference type="SAM" id="MobiDB-lite"/>
    </source>
</evidence>
<name>A0A2P8DQ55_9ACTN</name>
<evidence type="ECO:0000313" key="3">
    <source>
        <dbReference type="Proteomes" id="UP000240542"/>
    </source>
</evidence>
<proteinExistence type="predicted"/>
<keyword evidence="3" id="KW-1185">Reference proteome</keyword>
<dbReference type="EMBL" id="PYGA01000003">
    <property type="protein sequence ID" value="PSK99359.1"/>
    <property type="molecule type" value="Genomic_DNA"/>
</dbReference>
<protein>
    <submittedName>
        <fullName evidence="2">Uncharacterized protein</fullName>
    </submittedName>
</protein>
<comment type="caution">
    <text evidence="2">The sequence shown here is derived from an EMBL/GenBank/DDBJ whole genome shotgun (WGS) entry which is preliminary data.</text>
</comment>